<protein>
    <submittedName>
        <fullName evidence="2">Uncharacterized protein</fullName>
    </submittedName>
</protein>
<dbReference type="EMBL" id="MIGC01003374">
    <property type="protein sequence ID" value="PHJ19533.1"/>
    <property type="molecule type" value="Genomic_DNA"/>
</dbReference>
<dbReference type="AlphaFoldDB" id="A0A2C6KTQ0"/>
<evidence type="ECO:0000313" key="2">
    <source>
        <dbReference type="EMBL" id="PHJ19533.1"/>
    </source>
</evidence>
<proteinExistence type="predicted"/>
<name>A0A2C6KTQ0_9APIC</name>
<gene>
    <name evidence="2" type="ORF">CSUI_006638</name>
</gene>
<keyword evidence="3" id="KW-1185">Reference proteome</keyword>
<accession>A0A2C6KTQ0</accession>
<dbReference type="Proteomes" id="UP000221165">
    <property type="component" value="Unassembled WGS sequence"/>
</dbReference>
<feature type="region of interest" description="Disordered" evidence="1">
    <location>
        <begin position="1"/>
        <end position="31"/>
    </location>
</feature>
<comment type="caution">
    <text evidence="2">The sequence shown here is derived from an EMBL/GenBank/DDBJ whole genome shotgun (WGS) entry which is preliminary data.</text>
</comment>
<dbReference type="GeneID" id="94430003"/>
<reference evidence="2 3" key="1">
    <citation type="journal article" date="2017" name="Int. J. Parasitol.">
        <title>The genome of the protozoan parasite Cystoisospora suis and a reverse vaccinology approach to identify vaccine candidates.</title>
        <authorList>
            <person name="Palmieri N."/>
            <person name="Shrestha A."/>
            <person name="Ruttkowski B."/>
            <person name="Beck T."/>
            <person name="Vogl C."/>
            <person name="Tomley F."/>
            <person name="Blake D.P."/>
            <person name="Joachim A."/>
        </authorList>
    </citation>
    <scope>NUCLEOTIDE SEQUENCE [LARGE SCALE GENOMIC DNA]</scope>
    <source>
        <strain evidence="2 3">Wien I</strain>
    </source>
</reference>
<evidence type="ECO:0000313" key="3">
    <source>
        <dbReference type="Proteomes" id="UP000221165"/>
    </source>
</evidence>
<dbReference type="RefSeq" id="XP_067921232.1">
    <property type="nucleotide sequence ID" value="XM_068066792.1"/>
</dbReference>
<feature type="non-terminal residue" evidence="2">
    <location>
        <position position="1"/>
    </location>
</feature>
<feature type="non-terminal residue" evidence="2">
    <location>
        <position position="61"/>
    </location>
</feature>
<feature type="compositionally biased region" description="Low complexity" evidence="1">
    <location>
        <begin position="1"/>
        <end position="22"/>
    </location>
</feature>
<dbReference type="VEuPathDB" id="ToxoDB:CSUI_006638"/>
<sequence length="61" mass="6662">HHHSSSSASTSSSSSSSSLSFSHHGKKGYFQPDGSISYASLLRKLFIPEKLDCSEDEEEED</sequence>
<evidence type="ECO:0000256" key="1">
    <source>
        <dbReference type="SAM" id="MobiDB-lite"/>
    </source>
</evidence>
<organism evidence="2 3">
    <name type="scientific">Cystoisospora suis</name>
    <dbReference type="NCBI Taxonomy" id="483139"/>
    <lineage>
        <taxon>Eukaryota</taxon>
        <taxon>Sar</taxon>
        <taxon>Alveolata</taxon>
        <taxon>Apicomplexa</taxon>
        <taxon>Conoidasida</taxon>
        <taxon>Coccidia</taxon>
        <taxon>Eucoccidiorida</taxon>
        <taxon>Eimeriorina</taxon>
        <taxon>Sarcocystidae</taxon>
        <taxon>Cystoisospora</taxon>
    </lineage>
</organism>